<evidence type="ECO:0000256" key="3">
    <source>
        <dbReference type="ARBA" id="ARBA00012944"/>
    </source>
</evidence>
<feature type="transmembrane region" description="Helical" evidence="16">
    <location>
        <begin position="113"/>
        <end position="134"/>
    </location>
</feature>
<feature type="transmembrane region" description="Helical" evidence="16">
    <location>
        <begin position="427"/>
        <end position="444"/>
    </location>
</feature>
<keyword evidence="12 16" id="KW-0830">Ubiquinone</keyword>
<protein>
    <recommendedName>
        <fullName evidence="4 16">NADH-ubiquinone oxidoreductase chain 4</fullName>
        <ecNumber evidence="3 16">7.1.1.2</ecNumber>
    </recommendedName>
</protein>
<dbReference type="GO" id="GO:0031966">
    <property type="term" value="C:mitochondrial membrane"/>
    <property type="evidence" value="ECO:0007669"/>
    <property type="project" value="UniProtKB-SubCell"/>
</dbReference>
<keyword evidence="7 16" id="KW-0812">Transmembrane</keyword>
<dbReference type="InterPro" id="IPR001750">
    <property type="entry name" value="ND/Mrp_TM"/>
</dbReference>
<feature type="transmembrane region" description="Helical" evidence="16">
    <location>
        <begin position="146"/>
        <end position="165"/>
    </location>
</feature>
<dbReference type="AlphaFoldDB" id="A0AAU6QFZ9"/>
<dbReference type="EMBL" id="OR935907">
    <property type="protein sequence ID" value="WZB40429.1"/>
    <property type="molecule type" value="Genomic_DNA"/>
</dbReference>
<dbReference type="GO" id="GO:0015990">
    <property type="term" value="P:electron transport coupled proton transport"/>
    <property type="evidence" value="ECO:0007669"/>
    <property type="project" value="TreeGrafter"/>
</dbReference>
<comment type="function">
    <text evidence="16">Core subunit of the mitochondrial membrane respiratory chain NADH dehydrogenase (Complex I) which catalyzes electron transfer from NADH through the respiratory chain, using ubiquinone as an electron acceptor. Essential for the catalytic activity and assembly of complex I.</text>
</comment>
<feature type="transmembrane region" description="Helical" evidence="16">
    <location>
        <begin position="218"/>
        <end position="239"/>
    </location>
</feature>
<evidence type="ECO:0000259" key="18">
    <source>
        <dbReference type="Pfam" id="PF01059"/>
    </source>
</evidence>
<dbReference type="Pfam" id="PF00361">
    <property type="entry name" value="Proton_antipo_M"/>
    <property type="match status" value="1"/>
</dbReference>
<dbReference type="InterPro" id="IPR000260">
    <property type="entry name" value="NADH4_N"/>
</dbReference>
<dbReference type="PANTHER" id="PTHR43507">
    <property type="entry name" value="NADH-UBIQUINONE OXIDOREDUCTASE CHAIN 4"/>
    <property type="match status" value="1"/>
</dbReference>
<dbReference type="InterPro" id="IPR003918">
    <property type="entry name" value="NADH_UbQ_OxRdtase"/>
</dbReference>
<comment type="subcellular location">
    <subcellularLocation>
        <location evidence="1 16">Mitochondrion membrane</location>
        <topology evidence="1 16">Multi-pass membrane protein</topology>
    </subcellularLocation>
</comment>
<evidence type="ECO:0000256" key="13">
    <source>
        <dbReference type="ARBA" id="ARBA00023128"/>
    </source>
</evidence>
<evidence type="ECO:0000256" key="14">
    <source>
        <dbReference type="ARBA" id="ARBA00023136"/>
    </source>
</evidence>
<keyword evidence="13 16" id="KW-0496">Mitochondrion</keyword>
<keyword evidence="11 16" id="KW-0520">NAD</keyword>
<proteinExistence type="inferred from homology"/>
<feature type="transmembrane region" description="Helical" evidence="16">
    <location>
        <begin position="90"/>
        <end position="107"/>
    </location>
</feature>
<feature type="transmembrane region" description="Helical" evidence="16">
    <location>
        <begin position="304"/>
        <end position="325"/>
    </location>
</feature>
<dbReference type="GO" id="GO:0042773">
    <property type="term" value="P:ATP synthesis coupled electron transport"/>
    <property type="evidence" value="ECO:0007669"/>
    <property type="project" value="InterPro"/>
</dbReference>
<dbReference type="EC" id="7.1.1.2" evidence="3 16"/>
<sequence>MLTLLLPLTTLLLLTPLINNKSTWLITAVSMFFLTLKYTLFYTPVTFLNSGFFLFYNDLMSFLLVLITLWVSGLMMIASQKVMLAKNSPLKFTVCVVLLTMVLILAFSTSSMIMFYIFFEGSLIPTLLLILGWGYQPERLQASMYLILYTVTASLPLLISLIYIFKHSGTLSMTLFSWQFYSTSTLAPIWWIITIAAFLVKTPLFLTHLWLPKAHVEAPVAGSMVLAGILLKLGSYGLLRIASKFIFLNNIATPLIMSISLMGGAIASFICIRQTDVKALIAYSSVSHMGLATAGIMSNTWWGWQGALMMLIAHGLCSSCMFSLANMTYETISSRGMYITKGMMTFFPSLTFWWFCFSACNMAAPPSLNLGAEILLISSSISSSFVNIMPLAIMAFMAAAYSLFLYTSTQHGAPATFNNPLSLFIPRNYSICLGHFFPLIFLTLKADLVTMWI</sequence>
<evidence type="ECO:0000256" key="12">
    <source>
        <dbReference type="ARBA" id="ARBA00023075"/>
    </source>
</evidence>
<comment type="similarity">
    <text evidence="2 16">Belongs to the complex I subunit 4 family.</text>
</comment>
<feature type="domain" description="NADH:ubiquinone oxidoreductase chain 4 N-terminal" evidence="18">
    <location>
        <begin position="1"/>
        <end position="106"/>
    </location>
</feature>
<evidence type="ECO:0000313" key="19">
    <source>
        <dbReference type="EMBL" id="WZB40429.1"/>
    </source>
</evidence>
<accession>A0AAU6QFZ9</accession>
<evidence type="ECO:0000256" key="4">
    <source>
        <dbReference type="ARBA" id="ARBA00021006"/>
    </source>
</evidence>
<comment type="catalytic activity">
    <reaction evidence="15 16">
        <text>a ubiquinone + NADH + 5 H(+)(in) = a ubiquinol + NAD(+) + 4 H(+)(out)</text>
        <dbReference type="Rhea" id="RHEA:29091"/>
        <dbReference type="Rhea" id="RHEA-COMP:9565"/>
        <dbReference type="Rhea" id="RHEA-COMP:9566"/>
        <dbReference type="ChEBI" id="CHEBI:15378"/>
        <dbReference type="ChEBI" id="CHEBI:16389"/>
        <dbReference type="ChEBI" id="CHEBI:17976"/>
        <dbReference type="ChEBI" id="CHEBI:57540"/>
        <dbReference type="ChEBI" id="CHEBI:57945"/>
        <dbReference type="EC" id="7.1.1.2"/>
    </reaction>
</comment>
<feature type="transmembrane region" description="Helical" evidence="16">
    <location>
        <begin position="346"/>
        <end position="364"/>
    </location>
</feature>
<dbReference type="Pfam" id="PF01059">
    <property type="entry name" value="Oxidored_q5_N"/>
    <property type="match status" value="1"/>
</dbReference>
<geneLocation type="mitochondrion" evidence="19"/>
<evidence type="ECO:0000256" key="2">
    <source>
        <dbReference type="ARBA" id="ARBA00009025"/>
    </source>
</evidence>
<keyword evidence="8" id="KW-1278">Translocase</keyword>
<evidence type="ECO:0000259" key="17">
    <source>
        <dbReference type="Pfam" id="PF00361"/>
    </source>
</evidence>
<feature type="transmembrane region" description="Helical" evidence="16">
    <location>
        <begin position="251"/>
        <end position="272"/>
    </location>
</feature>
<feature type="domain" description="NADH:quinone oxidoreductase/Mrp antiporter transmembrane" evidence="17">
    <location>
        <begin position="111"/>
        <end position="391"/>
    </location>
</feature>
<evidence type="ECO:0000256" key="1">
    <source>
        <dbReference type="ARBA" id="ARBA00004225"/>
    </source>
</evidence>
<evidence type="ECO:0000256" key="10">
    <source>
        <dbReference type="ARBA" id="ARBA00022989"/>
    </source>
</evidence>
<evidence type="ECO:0000256" key="9">
    <source>
        <dbReference type="ARBA" id="ARBA00022982"/>
    </source>
</evidence>
<keyword evidence="6 16" id="KW-0679">Respiratory chain</keyword>
<feature type="transmembrane region" description="Helical" evidence="16">
    <location>
        <begin position="59"/>
        <end position="78"/>
    </location>
</feature>
<feature type="transmembrane region" description="Helical" evidence="16">
    <location>
        <begin position="279"/>
        <end position="298"/>
    </location>
</feature>
<dbReference type="GO" id="GO:0003954">
    <property type="term" value="F:NADH dehydrogenase activity"/>
    <property type="evidence" value="ECO:0007669"/>
    <property type="project" value="TreeGrafter"/>
</dbReference>
<name>A0AAU6QFZ9_9ANNE</name>
<feature type="transmembrane region" description="Helical" evidence="16">
    <location>
        <begin position="185"/>
        <end position="206"/>
    </location>
</feature>
<keyword evidence="10 16" id="KW-1133">Transmembrane helix</keyword>
<evidence type="ECO:0000256" key="15">
    <source>
        <dbReference type="ARBA" id="ARBA00049551"/>
    </source>
</evidence>
<evidence type="ECO:0000256" key="16">
    <source>
        <dbReference type="RuleBase" id="RU003297"/>
    </source>
</evidence>
<feature type="transmembrane region" description="Helical" evidence="16">
    <location>
        <begin position="384"/>
        <end position="406"/>
    </location>
</feature>
<organism evidence="19">
    <name type="scientific">Prionospio sp. 7 MH-2023</name>
    <dbReference type="NCBI Taxonomy" id="3059275"/>
    <lineage>
        <taxon>Eukaryota</taxon>
        <taxon>Metazoa</taxon>
        <taxon>Spiralia</taxon>
        <taxon>Lophotrochozoa</taxon>
        <taxon>Annelida</taxon>
        <taxon>Polychaeta</taxon>
        <taxon>Sedentaria</taxon>
        <taxon>Canalipalpata</taxon>
        <taxon>Spionida</taxon>
        <taxon>Spionidae</taxon>
        <taxon>Prionospio</taxon>
    </lineage>
</organism>
<evidence type="ECO:0000256" key="7">
    <source>
        <dbReference type="ARBA" id="ARBA00022692"/>
    </source>
</evidence>
<evidence type="ECO:0000256" key="8">
    <source>
        <dbReference type="ARBA" id="ARBA00022967"/>
    </source>
</evidence>
<dbReference type="PANTHER" id="PTHR43507:SF20">
    <property type="entry name" value="NADH-UBIQUINONE OXIDOREDUCTASE CHAIN 4"/>
    <property type="match status" value="1"/>
</dbReference>
<dbReference type="GO" id="GO:0048039">
    <property type="term" value="F:ubiquinone binding"/>
    <property type="evidence" value="ECO:0007669"/>
    <property type="project" value="TreeGrafter"/>
</dbReference>
<evidence type="ECO:0000256" key="6">
    <source>
        <dbReference type="ARBA" id="ARBA00022660"/>
    </source>
</evidence>
<dbReference type="PRINTS" id="PR01437">
    <property type="entry name" value="NUOXDRDTASE4"/>
</dbReference>
<keyword evidence="9 16" id="KW-0249">Electron transport</keyword>
<gene>
    <name evidence="19" type="primary">nad4</name>
</gene>
<keyword evidence="5 16" id="KW-0813">Transport</keyword>
<reference evidence="19" key="1">
    <citation type="submission" date="2023-11" db="EMBL/GenBank/DDBJ databases">
        <title>Species delimitation and phylogenetic relationships of the Prionospio complex (Annelida, Spionidae) in the Northeast Atlantic.</title>
        <authorList>
            <person name="Hektoen M.M."/>
            <person name="Bakken T."/>
            <person name="Radashevsky V.I."/>
            <person name="Ekrem T."/>
            <person name="Dunshea G."/>
        </authorList>
    </citation>
    <scope>NUCLEOTIDE SEQUENCE</scope>
    <source>
        <strain evidence="19">MH24</strain>
    </source>
</reference>
<dbReference type="GO" id="GO:0008137">
    <property type="term" value="F:NADH dehydrogenase (ubiquinone) activity"/>
    <property type="evidence" value="ECO:0007669"/>
    <property type="project" value="UniProtKB-UniRule"/>
</dbReference>
<keyword evidence="14 16" id="KW-0472">Membrane</keyword>
<evidence type="ECO:0000256" key="5">
    <source>
        <dbReference type="ARBA" id="ARBA00022448"/>
    </source>
</evidence>
<evidence type="ECO:0000256" key="11">
    <source>
        <dbReference type="ARBA" id="ARBA00023027"/>
    </source>
</evidence>